<feature type="compositionally biased region" description="Low complexity" evidence="3">
    <location>
        <begin position="158"/>
        <end position="189"/>
    </location>
</feature>
<reference evidence="5 6" key="1">
    <citation type="submission" date="2015-12" db="EMBL/GenBank/DDBJ databases">
        <title>The genome of Folsomia candida.</title>
        <authorList>
            <person name="Faddeeva A."/>
            <person name="Derks M.F."/>
            <person name="Anvar Y."/>
            <person name="Smit S."/>
            <person name="Van Straalen N."/>
            <person name="Roelofs D."/>
        </authorList>
    </citation>
    <scope>NUCLEOTIDE SEQUENCE [LARGE SCALE GENOMIC DNA]</scope>
    <source>
        <strain evidence="5 6">VU population</strain>
        <tissue evidence="5">Whole body</tissue>
    </source>
</reference>
<gene>
    <name evidence="5" type="ORF">Fcan01_13969</name>
</gene>
<evidence type="ECO:0000256" key="2">
    <source>
        <dbReference type="PROSITE-ProRule" id="PRU00497"/>
    </source>
</evidence>
<dbReference type="PANTHER" id="PTHR10380:SF173">
    <property type="entry name" value="CUTICULAR PROTEIN 47EF, ISOFORM C-RELATED"/>
    <property type="match status" value="1"/>
</dbReference>
<feature type="region of interest" description="Disordered" evidence="3">
    <location>
        <begin position="50"/>
        <end position="72"/>
    </location>
</feature>
<feature type="region of interest" description="Disordered" evidence="3">
    <location>
        <begin position="158"/>
        <end position="193"/>
    </location>
</feature>
<protein>
    <submittedName>
        <fullName evidence="5">Endocuticle structural glycoprotein SgAbd-2</fullName>
    </submittedName>
</protein>
<dbReference type="InterPro" id="IPR000618">
    <property type="entry name" value="Insect_cuticle"/>
</dbReference>
<comment type="caution">
    <text evidence="5">The sequence shown here is derived from an EMBL/GenBank/DDBJ whole genome shotgun (WGS) entry which is preliminary data.</text>
</comment>
<sequence>MKRFVLLSLLVASVHGNGYGGSAPSAPSGGYGQPQFAPAAPVMMHYQQHSAPQQYGGYSQQQSSPSSYSAPQRFAPVESVRVAFSDNHMGGGYGHQSYSAPAPVAAPVSVSYGSGSSDSGMYTGGYGGQSSESHHGSYGAPAPVETVRVSYGSGSSDAGAYGASSAAPSSSYSSAPSSSDSYSSSYSAAPTRAHVPVETVRVSFGSGASSDSSSYGAASSSSSSYGSSSSSSDAGSSSYSAPAASPSYSTSSATSYGSSSTRNNVPIVRHTQDISSSGHSYDFATGDGISHSETTSVRQGAGGYKSSGYGSSGSSGSGSEVAKHGRFSYTSPEGKKISLNYQADSQGFRAQGDHLPTPPPIPAEIAKSLRSSSGYGATKSSSY</sequence>
<dbReference type="PROSITE" id="PS00233">
    <property type="entry name" value="CHIT_BIND_RR_1"/>
    <property type="match status" value="1"/>
</dbReference>
<proteinExistence type="predicted"/>
<dbReference type="InterPro" id="IPR031311">
    <property type="entry name" value="CHIT_BIND_RR_consensus"/>
</dbReference>
<dbReference type="EMBL" id="LNIX01000008">
    <property type="protein sequence ID" value="OXA51012.1"/>
    <property type="molecule type" value="Genomic_DNA"/>
</dbReference>
<feature type="compositionally biased region" description="Low complexity" evidence="3">
    <location>
        <begin position="205"/>
        <end position="260"/>
    </location>
</feature>
<dbReference type="STRING" id="158441.A0A226DZW5"/>
<feature type="compositionally biased region" description="Gly residues" evidence="3">
    <location>
        <begin position="300"/>
        <end position="316"/>
    </location>
</feature>
<dbReference type="AlphaFoldDB" id="A0A226DZW5"/>
<dbReference type="InterPro" id="IPR050468">
    <property type="entry name" value="Cuticle_Struct_Prot"/>
</dbReference>
<evidence type="ECO:0000256" key="4">
    <source>
        <dbReference type="SAM" id="SignalP"/>
    </source>
</evidence>
<feature type="region of interest" description="Disordered" evidence="3">
    <location>
        <begin position="205"/>
        <end position="383"/>
    </location>
</feature>
<feature type="chain" id="PRO_5012149585" evidence="4">
    <location>
        <begin position="17"/>
        <end position="383"/>
    </location>
</feature>
<dbReference type="PANTHER" id="PTHR10380">
    <property type="entry name" value="CUTICLE PROTEIN"/>
    <property type="match status" value="1"/>
</dbReference>
<dbReference type="Proteomes" id="UP000198287">
    <property type="component" value="Unassembled WGS sequence"/>
</dbReference>
<dbReference type="OMA" id="MAGTPSY"/>
<keyword evidence="4" id="KW-0732">Signal</keyword>
<evidence type="ECO:0000313" key="5">
    <source>
        <dbReference type="EMBL" id="OXA51012.1"/>
    </source>
</evidence>
<organism evidence="5 6">
    <name type="scientific">Folsomia candida</name>
    <name type="common">Springtail</name>
    <dbReference type="NCBI Taxonomy" id="158441"/>
    <lineage>
        <taxon>Eukaryota</taxon>
        <taxon>Metazoa</taxon>
        <taxon>Ecdysozoa</taxon>
        <taxon>Arthropoda</taxon>
        <taxon>Hexapoda</taxon>
        <taxon>Collembola</taxon>
        <taxon>Entomobryomorpha</taxon>
        <taxon>Isotomoidea</taxon>
        <taxon>Isotomidae</taxon>
        <taxon>Proisotominae</taxon>
        <taxon>Folsomia</taxon>
    </lineage>
</organism>
<feature type="compositionally biased region" description="Low complexity" evidence="3">
    <location>
        <begin position="371"/>
        <end position="383"/>
    </location>
</feature>
<keyword evidence="6" id="KW-1185">Reference proteome</keyword>
<name>A0A226DZW5_FOLCA</name>
<accession>A0A226DZW5</accession>
<evidence type="ECO:0000313" key="6">
    <source>
        <dbReference type="Proteomes" id="UP000198287"/>
    </source>
</evidence>
<evidence type="ECO:0000256" key="1">
    <source>
        <dbReference type="ARBA" id="ARBA00022460"/>
    </source>
</evidence>
<feature type="signal peptide" evidence="4">
    <location>
        <begin position="1"/>
        <end position="16"/>
    </location>
</feature>
<dbReference type="Pfam" id="PF00379">
    <property type="entry name" value="Chitin_bind_4"/>
    <property type="match status" value="1"/>
</dbReference>
<evidence type="ECO:0000256" key="3">
    <source>
        <dbReference type="SAM" id="MobiDB-lite"/>
    </source>
</evidence>
<keyword evidence="1 2" id="KW-0193">Cuticle</keyword>
<dbReference type="GO" id="GO:0062129">
    <property type="term" value="C:chitin-based extracellular matrix"/>
    <property type="evidence" value="ECO:0007669"/>
    <property type="project" value="TreeGrafter"/>
</dbReference>
<dbReference type="GO" id="GO:0008010">
    <property type="term" value="F:structural constituent of chitin-based larval cuticle"/>
    <property type="evidence" value="ECO:0007669"/>
    <property type="project" value="TreeGrafter"/>
</dbReference>
<dbReference type="OrthoDB" id="7758536at2759"/>
<dbReference type="PROSITE" id="PS51155">
    <property type="entry name" value="CHIT_BIND_RR_2"/>
    <property type="match status" value="1"/>
</dbReference>